<reference evidence="1" key="1">
    <citation type="submission" date="2021-03" db="EMBL/GenBank/DDBJ databases">
        <authorList>
            <consortium name="DOE Joint Genome Institute"/>
            <person name="Ahrendt S."/>
            <person name="Looney B.P."/>
            <person name="Miyauchi S."/>
            <person name="Morin E."/>
            <person name="Drula E."/>
            <person name="Courty P.E."/>
            <person name="Chicoki N."/>
            <person name="Fauchery L."/>
            <person name="Kohler A."/>
            <person name="Kuo A."/>
            <person name="Labutti K."/>
            <person name="Pangilinan J."/>
            <person name="Lipzen A."/>
            <person name="Riley R."/>
            <person name="Andreopoulos W."/>
            <person name="He G."/>
            <person name="Johnson J."/>
            <person name="Barry K.W."/>
            <person name="Grigoriev I.V."/>
            <person name="Nagy L."/>
            <person name="Hibbett D."/>
            <person name="Henrissat B."/>
            <person name="Matheny P.B."/>
            <person name="Labbe J."/>
            <person name="Martin F."/>
        </authorList>
    </citation>
    <scope>NUCLEOTIDE SEQUENCE</scope>
    <source>
        <strain evidence="1">HHB10654</strain>
    </source>
</reference>
<dbReference type="Proteomes" id="UP000814140">
    <property type="component" value="Unassembled WGS sequence"/>
</dbReference>
<accession>A0ACB8T943</accession>
<dbReference type="EMBL" id="MU277197">
    <property type="protein sequence ID" value="KAI0064810.1"/>
    <property type="molecule type" value="Genomic_DNA"/>
</dbReference>
<proteinExistence type="predicted"/>
<evidence type="ECO:0000313" key="2">
    <source>
        <dbReference type="Proteomes" id="UP000814140"/>
    </source>
</evidence>
<name>A0ACB8T943_9AGAM</name>
<comment type="caution">
    <text evidence="1">The sequence shown here is derived from an EMBL/GenBank/DDBJ whole genome shotgun (WGS) entry which is preliminary data.</text>
</comment>
<sequence>MAHVREQVADLSTFLPWEDPRIELHVTPYGYHERLGPAVTVWVLVELPEGVERMATGMRVWAQWGFARLDGHLGGSRRVGPANGGYVVYDVVGGSGLTAGPRFLYVPEVWAEFPLVSSTRTMLGMELRWTRRTAEPEVWEDGDITKATFRTVARLRWFNRTARSHPDSAILGEKRARVVHIGLGTEKQGSLGSSNPRLGDTVKRRRRRTLYFPHNITSPGTVFVTYCPRCGACQDDMACVAGTDGYQGLPFLVPASCLPGLAPKRRTPVGGWSGSKRYKGGG</sequence>
<organism evidence="1 2">
    <name type="scientific">Artomyces pyxidatus</name>
    <dbReference type="NCBI Taxonomy" id="48021"/>
    <lineage>
        <taxon>Eukaryota</taxon>
        <taxon>Fungi</taxon>
        <taxon>Dikarya</taxon>
        <taxon>Basidiomycota</taxon>
        <taxon>Agaricomycotina</taxon>
        <taxon>Agaricomycetes</taxon>
        <taxon>Russulales</taxon>
        <taxon>Auriscalpiaceae</taxon>
        <taxon>Artomyces</taxon>
    </lineage>
</organism>
<gene>
    <name evidence="1" type="ORF">BV25DRAFT_1836660</name>
</gene>
<keyword evidence="2" id="KW-1185">Reference proteome</keyword>
<protein>
    <submittedName>
        <fullName evidence="1">Uncharacterized protein</fullName>
    </submittedName>
</protein>
<evidence type="ECO:0000313" key="1">
    <source>
        <dbReference type="EMBL" id="KAI0064810.1"/>
    </source>
</evidence>
<reference evidence="1" key="2">
    <citation type="journal article" date="2022" name="New Phytol.">
        <title>Evolutionary transition to the ectomycorrhizal habit in the genomes of a hyperdiverse lineage of mushroom-forming fungi.</title>
        <authorList>
            <person name="Looney B."/>
            <person name="Miyauchi S."/>
            <person name="Morin E."/>
            <person name="Drula E."/>
            <person name="Courty P.E."/>
            <person name="Kohler A."/>
            <person name="Kuo A."/>
            <person name="LaButti K."/>
            <person name="Pangilinan J."/>
            <person name="Lipzen A."/>
            <person name="Riley R."/>
            <person name="Andreopoulos W."/>
            <person name="He G."/>
            <person name="Johnson J."/>
            <person name="Nolan M."/>
            <person name="Tritt A."/>
            <person name="Barry K.W."/>
            <person name="Grigoriev I.V."/>
            <person name="Nagy L.G."/>
            <person name="Hibbett D."/>
            <person name="Henrissat B."/>
            <person name="Matheny P.B."/>
            <person name="Labbe J."/>
            <person name="Martin F.M."/>
        </authorList>
    </citation>
    <scope>NUCLEOTIDE SEQUENCE</scope>
    <source>
        <strain evidence="1">HHB10654</strain>
    </source>
</reference>